<dbReference type="KEGG" id="nae:BHE16_06830"/>
<keyword evidence="3" id="KW-0238">DNA-binding</keyword>
<dbReference type="InterPro" id="IPR036390">
    <property type="entry name" value="WH_DNA-bd_sf"/>
</dbReference>
<sequence>MACVRSFTLMQLRYFEAVARSGNITVAAAKLKVTQSTLSAAISQLEKDVGAMLFIRIPRKGVQLTAAGRRLLSGSVRLLEEVEQLATVVHGEQMELKGELNVGLFSPIAPFIGPIVLREFEKKYPQVHVNYFEGDQAALVRAVKSGDVELAVMYDIGVTPDLLREQIKPVIPHVLIASDHPLAKKNPISIYELRDEPFILLDLPHTREYFLQAFRQVGIEPKIRHRASGYETVRSFVGQGHGYSLLNMRTNLDVTYQNAKVTTLETKEEMLPVHVTLVRSPGVRPSTKSVAFAASVKDHFSRRTGLV</sequence>
<dbReference type="FunFam" id="1.10.10.10:FF:000001">
    <property type="entry name" value="LysR family transcriptional regulator"/>
    <property type="match status" value="1"/>
</dbReference>
<proteinExistence type="inferred from homology"/>
<organism evidence="6 7">
    <name type="scientific">Neomicrococcus aestuarii</name>
    <dbReference type="NCBI Taxonomy" id="556325"/>
    <lineage>
        <taxon>Bacteria</taxon>
        <taxon>Bacillati</taxon>
        <taxon>Actinomycetota</taxon>
        <taxon>Actinomycetes</taxon>
        <taxon>Micrococcales</taxon>
        <taxon>Micrococcaceae</taxon>
        <taxon>Neomicrococcus</taxon>
    </lineage>
</organism>
<evidence type="ECO:0000256" key="1">
    <source>
        <dbReference type="ARBA" id="ARBA00009437"/>
    </source>
</evidence>
<reference evidence="6 7" key="1">
    <citation type="submission" date="2016-11" db="EMBL/GenBank/DDBJ databases">
        <title>Genome sequencing of Zhihengliuella aestuarii B18 antagonistic to Plasmodiophora brassicae.</title>
        <authorList>
            <person name="Luo Y."/>
        </authorList>
    </citation>
    <scope>NUCLEOTIDE SEQUENCE [LARGE SCALE GENOMIC DNA]</scope>
    <source>
        <strain evidence="6 7">B18</strain>
    </source>
</reference>
<evidence type="ECO:0000313" key="7">
    <source>
        <dbReference type="Proteomes" id="UP000183530"/>
    </source>
</evidence>
<dbReference type="Pfam" id="PF03466">
    <property type="entry name" value="LysR_substrate"/>
    <property type="match status" value="1"/>
</dbReference>
<evidence type="ECO:0000259" key="5">
    <source>
        <dbReference type="PROSITE" id="PS50931"/>
    </source>
</evidence>
<dbReference type="GO" id="GO:0032993">
    <property type="term" value="C:protein-DNA complex"/>
    <property type="evidence" value="ECO:0007669"/>
    <property type="project" value="TreeGrafter"/>
</dbReference>
<dbReference type="Gene3D" id="1.10.10.10">
    <property type="entry name" value="Winged helix-like DNA-binding domain superfamily/Winged helix DNA-binding domain"/>
    <property type="match status" value="1"/>
</dbReference>
<keyword evidence="7" id="KW-1185">Reference proteome</keyword>
<dbReference type="PANTHER" id="PTHR30346">
    <property type="entry name" value="TRANSCRIPTIONAL DUAL REGULATOR HCAR-RELATED"/>
    <property type="match status" value="1"/>
</dbReference>
<dbReference type="Proteomes" id="UP000183530">
    <property type="component" value="Chromosome"/>
</dbReference>
<name>A0A1L2ZNQ9_9MICC</name>
<gene>
    <name evidence="6" type="ORF">BHE16_06830</name>
</gene>
<evidence type="ECO:0000256" key="3">
    <source>
        <dbReference type="ARBA" id="ARBA00023125"/>
    </source>
</evidence>
<dbReference type="Gene3D" id="3.40.190.10">
    <property type="entry name" value="Periplasmic binding protein-like II"/>
    <property type="match status" value="2"/>
</dbReference>
<dbReference type="InterPro" id="IPR005119">
    <property type="entry name" value="LysR_subst-bd"/>
</dbReference>
<dbReference type="SUPFAM" id="SSF53850">
    <property type="entry name" value="Periplasmic binding protein-like II"/>
    <property type="match status" value="1"/>
</dbReference>
<keyword evidence="2" id="KW-0805">Transcription regulation</keyword>
<feature type="domain" description="HTH lysR-type" evidence="5">
    <location>
        <begin position="7"/>
        <end position="65"/>
    </location>
</feature>
<dbReference type="GO" id="GO:0003677">
    <property type="term" value="F:DNA binding"/>
    <property type="evidence" value="ECO:0007669"/>
    <property type="project" value="UniProtKB-KW"/>
</dbReference>
<accession>A0A1L2ZNQ9</accession>
<dbReference type="EMBL" id="CP018135">
    <property type="protein sequence ID" value="APF40770.1"/>
    <property type="molecule type" value="Genomic_DNA"/>
</dbReference>
<dbReference type="STRING" id="556325.BHE16_06830"/>
<keyword evidence="4" id="KW-0804">Transcription</keyword>
<evidence type="ECO:0000256" key="4">
    <source>
        <dbReference type="ARBA" id="ARBA00023163"/>
    </source>
</evidence>
<evidence type="ECO:0000256" key="2">
    <source>
        <dbReference type="ARBA" id="ARBA00023015"/>
    </source>
</evidence>
<dbReference type="Pfam" id="PF00126">
    <property type="entry name" value="HTH_1"/>
    <property type="match status" value="1"/>
</dbReference>
<dbReference type="InterPro" id="IPR036388">
    <property type="entry name" value="WH-like_DNA-bd_sf"/>
</dbReference>
<dbReference type="PROSITE" id="PS50931">
    <property type="entry name" value="HTH_LYSR"/>
    <property type="match status" value="1"/>
</dbReference>
<dbReference type="SUPFAM" id="SSF46785">
    <property type="entry name" value="Winged helix' DNA-binding domain"/>
    <property type="match status" value="1"/>
</dbReference>
<dbReference type="InterPro" id="IPR000847">
    <property type="entry name" value="LysR_HTH_N"/>
</dbReference>
<comment type="similarity">
    <text evidence="1">Belongs to the LysR transcriptional regulatory family.</text>
</comment>
<dbReference type="AlphaFoldDB" id="A0A1L2ZNQ9"/>
<dbReference type="PANTHER" id="PTHR30346:SF0">
    <property type="entry name" value="HCA OPERON TRANSCRIPTIONAL ACTIVATOR HCAR"/>
    <property type="match status" value="1"/>
</dbReference>
<dbReference type="OrthoDB" id="3461141at2"/>
<dbReference type="PRINTS" id="PR00039">
    <property type="entry name" value="HTHLYSR"/>
</dbReference>
<dbReference type="GO" id="GO:0003700">
    <property type="term" value="F:DNA-binding transcription factor activity"/>
    <property type="evidence" value="ECO:0007669"/>
    <property type="project" value="InterPro"/>
</dbReference>
<evidence type="ECO:0000313" key="6">
    <source>
        <dbReference type="EMBL" id="APF40770.1"/>
    </source>
</evidence>
<protein>
    <recommendedName>
        <fullName evidence="5">HTH lysR-type domain-containing protein</fullName>
    </recommendedName>
</protein>